<dbReference type="RefSeq" id="XP_013350461.1">
    <property type="nucleotide sequence ID" value="XM_013495007.1"/>
</dbReference>
<evidence type="ECO:0000313" key="5">
    <source>
        <dbReference type="Proteomes" id="UP000030744"/>
    </source>
</evidence>
<dbReference type="EMBL" id="HG680417">
    <property type="protein sequence ID" value="CDJ27884.1"/>
    <property type="molecule type" value="Genomic_DNA"/>
</dbReference>
<protein>
    <recommendedName>
        <fullName evidence="6">Transmembrane protein</fullName>
    </recommendedName>
</protein>
<evidence type="ECO:0008006" key="6">
    <source>
        <dbReference type="Google" id="ProtNLM"/>
    </source>
</evidence>
<keyword evidence="3" id="KW-0812">Transmembrane</keyword>
<keyword evidence="3" id="KW-0472">Membrane</keyword>
<feature type="region of interest" description="Disordered" evidence="2">
    <location>
        <begin position="1"/>
        <end position="38"/>
    </location>
</feature>
<keyword evidence="5" id="KW-1185">Reference proteome</keyword>
<dbReference type="GeneID" id="25378366"/>
<reference evidence="4" key="2">
    <citation type="submission" date="2013-10" db="EMBL/GenBank/DDBJ databases">
        <authorList>
            <person name="Aslett M."/>
        </authorList>
    </citation>
    <scope>NUCLEOTIDE SEQUENCE [LARGE SCALE GENOMIC DNA]</scope>
    <source>
        <strain evidence="4">Houghton</strain>
    </source>
</reference>
<feature type="transmembrane region" description="Helical" evidence="3">
    <location>
        <begin position="58"/>
        <end position="78"/>
    </location>
</feature>
<keyword evidence="3" id="KW-1133">Transmembrane helix</keyword>
<evidence type="ECO:0000256" key="3">
    <source>
        <dbReference type="SAM" id="Phobius"/>
    </source>
</evidence>
<sequence>MGILRRIAGELPPKESDPHEVSGQGTDPAPEDTDKSDIVAKAGGTSLSKRYRGKWAQVTKAVVAAVAVIVVCGARYIISGRFPSYLKISQLRVDDASRLPLDDASMQKYMDDFNEAAEEMEEAFSSGAAMRQPFQLHFTPSLEDGQSLPGDPLEIIRDHVAKMQKCKVPSASSPQARRDFAQHLQLLRSICRTAALRLHDLELYITVSQNLGVANPFLVPARDEDNSDSDPPIDFEEVPESDWAASDFLQSFGLYAGGTRRVNETLAGKLRGLLAIGKRYNDGNLRARYYFTTFLQPFAGDGAFNPAHVPADHQIPYNGKPFRTGALAKAAAHIFRESDATRDYAYIRKLNQIADNWTNADVVAAVKRQEKEDADNAQTRLKAKRELMGRLLRQGIAKDDLVMIALFLL</sequence>
<organism evidence="4 5">
    <name type="scientific">Eimeria mitis</name>
    <dbReference type="NCBI Taxonomy" id="44415"/>
    <lineage>
        <taxon>Eukaryota</taxon>
        <taxon>Sar</taxon>
        <taxon>Alveolata</taxon>
        <taxon>Apicomplexa</taxon>
        <taxon>Conoidasida</taxon>
        <taxon>Coccidia</taxon>
        <taxon>Eucoccidiorida</taxon>
        <taxon>Eimeriorina</taxon>
        <taxon>Eimeriidae</taxon>
        <taxon>Eimeria</taxon>
    </lineage>
</organism>
<evidence type="ECO:0000313" key="4">
    <source>
        <dbReference type="EMBL" id="CDJ27884.1"/>
    </source>
</evidence>
<proteinExistence type="predicted"/>
<accession>U6JR27</accession>
<gene>
    <name evidence="4" type="ORF">EMH_0035760</name>
</gene>
<dbReference type="Proteomes" id="UP000030744">
    <property type="component" value="Unassembled WGS sequence"/>
</dbReference>
<dbReference type="AlphaFoldDB" id="U6JR27"/>
<dbReference type="VEuPathDB" id="ToxoDB:EMH_0035760"/>
<name>U6JR27_9EIME</name>
<evidence type="ECO:0000256" key="2">
    <source>
        <dbReference type="SAM" id="MobiDB-lite"/>
    </source>
</evidence>
<reference evidence="4" key="1">
    <citation type="submission" date="2013-10" db="EMBL/GenBank/DDBJ databases">
        <title>Genomic analysis of the causative agents of coccidiosis in chickens.</title>
        <authorList>
            <person name="Reid A.J."/>
            <person name="Blake D."/>
            <person name="Billington K."/>
            <person name="Browne H."/>
            <person name="Dunn M."/>
            <person name="Hung S."/>
            <person name="Kawahara F."/>
            <person name="Miranda-Saavedra D."/>
            <person name="Mourier T."/>
            <person name="Nagra H."/>
            <person name="Otto T.D."/>
            <person name="Rawlings N."/>
            <person name="Sanchez A."/>
            <person name="Sanders M."/>
            <person name="Subramaniam C."/>
            <person name="Tay Y."/>
            <person name="Dear P."/>
            <person name="Doerig C."/>
            <person name="Gruber A."/>
            <person name="Parkinson J."/>
            <person name="Shirley M."/>
            <person name="Wan K.L."/>
            <person name="Berriman M."/>
            <person name="Tomley F."/>
            <person name="Pain A."/>
        </authorList>
    </citation>
    <scope>NUCLEOTIDE SEQUENCE [LARGE SCALE GENOMIC DNA]</scope>
    <source>
        <strain evidence="4">Houghton</strain>
    </source>
</reference>
<evidence type="ECO:0000256" key="1">
    <source>
        <dbReference type="SAM" id="Coils"/>
    </source>
</evidence>
<keyword evidence="1" id="KW-0175">Coiled coil</keyword>
<feature type="coiled-coil region" evidence="1">
    <location>
        <begin position="367"/>
        <end position="394"/>
    </location>
</feature>